<evidence type="ECO:0000256" key="7">
    <source>
        <dbReference type="ARBA" id="ARBA00023136"/>
    </source>
</evidence>
<comment type="subcellular location">
    <subcellularLocation>
        <location evidence="1">Membrane</location>
    </subcellularLocation>
    <subcellularLocation>
        <location evidence="2">Secreted</location>
    </subcellularLocation>
</comment>
<dbReference type="PRINTS" id="PR00313">
    <property type="entry name" value="CABNDNGRPT"/>
</dbReference>
<feature type="compositionally biased region" description="Basic and acidic residues" evidence="8">
    <location>
        <begin position="819"/>
        <end position="828"/>
    </location>
</feature>
<evidence type="ECO:0000256" key="2">
    <source>
        <dbReference type="ARBA" id="ARBA00004613"/>
    </source>
</evidence>
<dbReference type="PANTHER" id="PTHR38340:SF1">
    <property type="entry name" value="S-LAYER PROTEIN"/>
    <property type="match status" value="1"/>
</dbReference>
<dbReference type="PRINTS" id="PR01488">
    <property type="entry name" value="RTXTOXINA"/>
</dbReference>
<keyword evidence="7" id="KW-0472">Membrane</keyword>
<dbReference type="PROSITE" id="PS00330">
    <property type="entry name" value="HEMOLYSIN_CALCIUM"/>
    <property type="match status" value="6"/>
</dbReference>
<evidence type="ECO:0000256" key="8">
    <source>
        <dbReference type="SAM" id="MobiDB-lite"/>
    </source>
</evidence>
<dbReference type="Gene3D" id="2.150.10.10">
    <property type="entry name" value="Serralysin-like metalloprotease, C-terminal"/>
    <property type="match status" value="3"/>
</dbReference>
<dbReference type="Gene3D" id="2.60.120.380">
    <property type="match status" value="1"/>
</dbReference>
<dbReference type="GO" id="GO:0016020">
    <property type="term" value="C:membrane"/>
    <property type="evidence" value="ECO:0007669"/>
    <property type="project" value="UniProtKB-SubCell"/>
</dbReference>
<dbReference type="PANTHER" id="PTHR38340">
    <property type="entry name" value="S-LAYER PROTEIN"/>
    <property type="match status" value="1"/>
</dbReference>
<dbReference type="RefSeq" id="WP_259972424.1">
    <property type="nucleotide sequence ID" value="NZ_CP081070.1"/>
</dbReference>
<evidence type="ECO:0000256" key="6">
    <source>
        <dbReference type="ARBA" id="ARBA00023026"/>
    </source>
</evidence>
<sequence length="1023" mass="110605">MLEKKDAPGDTSTPYVLEHGEVFRGHLERRGADWVAVNLEAGRTYEFSAELEGLSTYFNLPVVLRDSSGQALTPEVSSYSRPSNAPRRVVFTAEESGLYFLEPQLHPNYAFSKEYRNYTLKSEDYGTVGLSETIDAPYSDEIHLYHLSEGETFTGSTVLADAHTSTGDAGDGIWLNFERSGQYKVILTQTGADSGAPLVLNVGDVQVTAPVAVENNHAELVLEIAGPTQRHALITNSQSFKGGEYELSLEYIGPIDPDKPLDWPNDETRPVDSTPYIETDDLPDDTSSVVLKPGDMLIGSLHEEDRDTVGFKVEAGTAYTIWYTGSGVNPLESGGFSPHKANGVYNNSLGTTHFVATNSGKIYFTLEGSSYNPSQPGDYSFTLAETTRLDEVHDAPGDTSTSYRLGKDGKFSGTLTDGDTDWIAVWLTKGETYELYVNPDSPGNSYSPMFRNKNGKALTYELGDSYYPPHGPALYTAKYTGVHYVQPQGKFTGGEYELVLKKYGVVGLEETVDARGGLSSPYVVSDGETFSGAVTFTGNSDDDNNDSVRLDLSEGGIYRVTLELPNGESSSELDIEIYDTKHDWPVETAIVKNDNAQTLFYAHPGSEYVASVSIFGNGSVDYEVSVEPVTSPEIDEISDLPDRPHQKIEPLTAGSTFRGYSEASGDDYIPIQAEAGSIYRLNTSGFGSTLPYDPNFLQIVDSKGNTVSTQQLYAEYLLFDAPETGTYFVRLHGNDRDISSHGLYKISFEDYDGHVTGSRKAEWLPGSRLDEVVFARGGNDTVYGESGNDSLYGEKGRDSLSGGDGEDSLFGGAGADTLHGGDDGDRLDGGAGQDRLDGSSGDDVLRGGAQSDFLLGGDGNDRLLGEQGNDRLAGGRGDDLLRGGNGHDVLTGLDGSDYIKGGNGNDTLNGNDGWDLLNGGEGSDVFVFDKPVSFEIDAIEKFSFNDDTILISSKGLRGRTAEDIADSAQLVRDGDILDFGSAEDSFQVEFETDGLLIKIKSGQYVLLIGETHTDQLSDVFGFF</sequence>
<dbReference type="InterPro" id="IPR001343">
    <property type="entry name" value="Hemolysn_Ca-bd"/>
</dbReference>
<dbReference type="InterPro" id="IPR011049">
    <property type="entry name" value="Serralysin-like_metalloprot_C"/>
</dbReference>
<dbReference type="Proteomes" id="UP001058713">
    <property type="component" value="Chromosome"/>
</dbReference>
<dbReference type="AlphaFoldDB" id="A0A9Q9HNC3"/>
<keyword evidence="4" id="KW-0800">Toxin</keyword>
<evidence type="ECO:0000256" key="3">
    <source>
        <dbReference type="ARBA" id="ARBA00022525"/>
    </source>
</evidence>
<keyword evidence="5" id="KW-0677">Repeat</keyword>
<evidence type="ECO:0000256" key="4">
    <source>
        <dbReference type="ARBA" id="ARBA00022656"/>
    </source>
</evidence>
<dbReference type="GO" id="GO:0005509">
    <property type="term" value="F:calcium ion binding"/>
    <property type="evidence" value="ECO:0007669"/>
    <property type="project" value="InterPro"/>
</dbReference>
<accession>A0A9Q9HNC3</accession>
<evidence type="ECO:0000313" key="9">
    <source>
        <dbReference type="EMBL" id="UWQ55440.1"/>
    </source>
</evidence>
<gene>
    <name evidence="9" type="ORF">K3721_07835</name>
</gene>
<organism evidence="9 10">
    <name type="scientific">Leisingera caerulea</name>
    <name type="common">Phaeobacter caeruleus</name>
    <dbReference type="NCBI Taxonomy" id="506591"/>
    <lineage>
        <taxon>Bacteria</taxon>
        <taxon>Pseudomonadati</taxon>
        <taxon>Pseudomonadota</taxon>
        <taxon>Alphaproteobacteria</taxon>
        <taxon>Rhodobacterales</taxon>
        <taxon>Roseobacteraceae</taxon>
        <taxon>Leisingera</taxon>
    </lineage>
</organism>
<dbReference type="GO" id="GO:0005576">
    <property type="term" value="C:extracellular region"/>
    <property type="evidence" value="ECO:0007669"/>
    <property type="project" value="UniProtKB-SubCell"/>
</dbReference>
<keyword evidence="3" id="KW-0964">Secreted</keyword>
<dbReference type="InterPro" id="IPR003995">
    <property type="entry name" value="RTX_toxin_determinant-A"/>
</dbReference>
<evidence type="ECO:0000313" key="10">
    <source>
        <dbReference type="Proteomes" id="UP001058713"/>
    </source>
</evidence>
<dbReference type="EMBL" id="CP081070">
    <property type="protein sequence ID" value="UWQ55440.1"/>
    <property type="molecule type" value="Genomic_DNA"/>
</dbReference>
<evidence type="ECO:0000256" key="1">
    <source>
        <dbReference type="ARBA" id="ARBA00004370"/>
    </source>
</evidence>
<proteinExistence type="predicted"/>
<dbReference type="InterPro" id="IPR050557">
    <property type="entry name" value="RTX_toxin/Mannuronan_C5-epim"/>
</dbReference>
<dbReference type="Pfam" id="PF00353">
    <property type="entry name" value="HemolysinCabind"/>
    <property type="match status" value="4"/>
</dbReference>
<reference evidence="9" key="1">
    <citation type="submission" date="2021-08" db="EMBL/GenBank/DDBJ databases">
        <authorList>
            <person name="Nwanade C."/>
            <person name="Wang M."/>
            <person name="Masoudi A."/>
            <person name="Yu Z."/>
            <person name="Liu J."/>
        </authorList>
    </citation>
    <scope>NUCLEOTIDE SEQUENCE</scope>
    <source>
        <strain evidence="9">S122</strain>
    </source>
</reference>
<name>A0A9Q9HNC3_LEICA</name>
<dbReference type="KEGG" id="lcae:K3721_07835"/>
<keyword evidence="6" id="KW-0843">Virulence</keyword>
<dbReference type="SUPFAM" id="SSF51120">
    <property type="entry name" value="beta-Roll"/>
    <property type="match status" value="2"/>
</dbReference>
<protein>
    <submittedName>
        <fullName evidence="9">Uncharacterized protein</fullName>
    </submittedName>
</protein>
<feature type="region of interest" description="Disordered" evidence="8">
    <location>
        <begin position="785"/>
        <end position="851"/>
    </location>
</feature>
<dbReference type="GO" id="GO:0090729">
    <property type="term" value="F:toxin activity"/>
    <property type="evidence" value="ECO:0007669"/>
    <property type="project" value="UniProtKB-KW"/>
</dbReference>
<evidence type="ECO:0000256" key="5">
    <source>
        <dbReference type="ARBA" id="ARBA00022737"/>
    </source>
</evidence>
<dbReference type="InterPro" id="IPR018511">
    <property type="entry name" value="Hemolysin-typ_Ca-bd_CS"/>
</dbReference>